<evidence type="ECO:0000256" key="2">
    <source>
        <dbReference type="SAM" id="Phobius"/>
    </source>
</evidence>
<feature type="transmembrane region" description="Helical" evidence="2">
    <location>
        <begin position="97"/>
        <end position="117"/>
    </location>
</feature>
<keyword evidence="2" id="KW-0812">Transmembrane</keyword>
<feature type="region of interest" description="Disordered" evidence="1">
    <location>
        <begin position="179"/>
        <end position="208"/>
    </location>
</feature>
<gene>
    <name evidence="3" type="ORF">VNI00_002379</name>
</gene>
<keyword evidence="4" id="KW-1185">Reference proteome</keyword>
<feature type="compositionally biased region" description="Basic and acidic residues" evidence="1">
    <location>
        <begin position="152"/>
        <end position="161"/>
    </location>
</feature>
<evidence type="ECO:0000256" key="1">
    <source>
        <dbReference type="SAM" id="MobiDB-lite"/>
    </source>
</evidence>
<accession>A0AAW0DYR0</accession>
<dbReference type="Proteomes" id="UP001383192">
    <property type="component" value="Unassembled WGS sequence"/>
</dbReference>
<organism evidence="3 4">
    <name type="scientific">Paramarasmius palmivorus</name>
    <dbReference type="NCBI Taxonomy" id="297713"/>
    <lineage>
        <taxon>Eukaryota</taxon>
        <taxon>Fungi</taxon>
        <taxon>Dikarya</taxon>
        <taxon>Basidiomycota</taxon>
        <taxon>Agaricomycotina</taxon>
        <taxon>Agaricomycetes</taxon>
        <taxon>Agaricomycetidae</taxon>
        <taxon>Agaricales</taxon>
        <taxon>Marasmiineae</taxon>
        <taxon>Marasmiaceae</taxon>
        <taxon>Paramarasmius</taxon>
    </lineage>
</organism>
<evidence type="ECO:0000313" key="3">
    <source>
        <dbReference type="EMBL" id="KAK7056662.1"/>
    </source>
</evidence>
<feature type="compositionally biased region" description="Low complexity" evidence="1">
    <location>
        <begin position="135"/>
        <end position="144"/>
    </location>
</feature>
<keyword evidence="2" id="KW-0472">Membrane</keyword>
<feature type="transmembrane region" description="Helical" evidence="2">
    <location>
        <begin position="29"/>
        <end position="47"/>
    </location>
</feature>
<evidence type="ECO:0000313" key="4">
    <source>
        <dbReference type="Proteomes" id="UP001383192"/>
    </source>
</evidence>
<feature type="region of interest" description="Disordered" evidence="1">
    <location>
        <begin position="135"/>
        <end position="161"/>
    </location>
</feature>
<keyword evidence="2" id="KW-1133">Transmembrane helix</keyword>
<sequence length="216" mass="23880">MSVWFTWSIREAKPGSSVLVSTVFDRSKYFFLATLAMNLLCTLLIAYKLWAVGRAVREYTQTRRGANALFIVLESAAIYTTVLTCLIALSITNNSAMFFFLNSMPPLIGSVFSYVILRSTSSDATRYTSTMVSSTLTGDSRSTGRSGGFLPKRRERDTTRPLDNGVHVHLERMIHADSSVGGEVTGKRQEDHNSPPLLEWSNSGDPELGRKVITGI</sequence>
<name>A0AAW0DYR0_9AGAR</name>
<proteinExistence type="predicted"/>
<protein>
    <submittedName>
        <fullName evidence="3">Uncharacterized protein</fullName>
    </submittedName>
</protein>
<feature type="transmembrane region" description="Helical" evidence="2">
    <location>
        <begin position="68"/>
        <end position="91"/>
    </location>
</feature>
<reference evidence="3 4" key="1">
    <citation type="submission" date="2024-01" db="EMBL/GenBank/DDBJ databases">
        <title>A draft genome for a cacao thread blight-causing isolate of Paramarasmius palmivorus.</title>
        <authorList>
            <person name="Baruah I.K."/>
            <person name="Bukari Y."/>
            <person name="Amoako-Attah I."/>
            <person name="Meinhardt L.W."/>
            <person name="Bailey B.A."/>
            <person name="Cohen S.P."/>
        </authorList>
    </citation>
    <scope>NUCLEOTIDE SEQUENCE [LARGE SCALE GENOMIC DNA]</scope>
    <source>
        <strain evidence="3 4">GH-12</strain>
    </source>
</reference>
<dbReference type="AlphaFoldDB" id="A0AAW0DYR0"/>
<dbReference type="EMBL" id="JAYKXP010000006">
    <property type="protein sequence ID" value="KAK7056662.1"/>
    <property type="molecule type" value="Genomic_DNA"/>
</dbReference>
<comment type="caution">
    <text evidence="3">The sequence shown here is derived from an EMBL/GenBank/DDBJ whole genome shotgun (WGS) entry which is preliminary data.</text>
</comment>